<evidence type="ECO:0000313" key="10">
    <source>
        <dbReference type="Proteomes" id="UP001283341"/>
    </source>
</evidence>
<dbReference type="PANTHER" id="PTHR24305">
    <property type="entry name" value="CYTOCHROME P450"/>
    <property type="match status" value="1"/>
</dbReference>
<evidence type="ECO:0000256" key="7">
    <source>
        <dbReference type="ARBA" id="ARBA00023033"/>
    </source>
</evidence>
<keyword evidence="7" id="KW-0503">Monooxygenase</keyword>
<evidence type="ECO:0000256" key="2">
    <source>
        <dbReference type="ARBA" id="ARBA00010617"/>
    </source>
</evidence>
<dbReference type="PRINTS" id="PR00463">
    <property type="entry name" value="EP450I"/>
</dbReference>
<gene>
    <name evidence="9" type="ORF">B0H66DRAFT_521043</name>
</gene>
<dbReference type="PANTHER" id="PTHR24305:SF77">
    <property type="entry name" value="CYTOCHROME P450 MONOOXYGENASE"/>
    <property type="match status" value="1"/>
</dbReference>
<evidence type="ECO:0000256" key="6">
    <source>
        <dbReference type="ARBA" id="ARBA00023004"/>
    </source>
</evidence>
<dbReference type="CDD" id="cd11060">
    <property type="entry name" value="CYP57A1-like"/>
    <property type="match status" value="1"/>
</dbReference>
<evidence type="ECO:0000313" key="9">
    <source>
        <dbReference type="EMBL" id="KAK3314880.1"/>
    </source>
</evidence>
<dbReference type="InterPro" id="IPR050121">
    <property type="entry name" value="Cytochrome_P450_monoxygenase"/>
</dbReference>
<dbReference type="GO" id="GO:0004497">
    <property type="term" value="F:monooxygenase activity"/>
    <property type="evidence" value="ECO:0007669"/>
    <property type="project" value="UniProtKB-KW"/>
</dbReference>
<dbReference type="EMBL" id="JAUEDM010000006">
    <property type="protein sequence ID" value="KAK3314880.1"/>
    <property type="molecule type" value="Genomic_DNA"/>
</dbReference>
<accession>A0AAE0HXW8</accession>
<reference evidence="9" key="1">
    <citation type="journal article" date="2023" name="Mol. Phylogenet. Evol.">
        <title>Genome-scale phylogeny and comparative genomics of the fungal order Sordariales.</title>
        <authorList>
            <person name="Hensen N."/>
            <person name="Bonometti L."/>
            <person name="Westerberg I."/>
            <person name="Brannstrom I.O."/>
            <person name="Guillou S."/>
            <person name="Cros-Aarteil S."/>
            <person name="Calhoun S."/>
            <person name="Haridas S."/>
            <person name="Kuo A."/>
            <person name="Mondo S."/>
            <person name="Pangilinan J."/>
            <person name="Riley R."/>
            <person name="LaButti K."/>
            <person name="Andreopoulos B."/>
            <person name="Lipzen A."/>
            <person name="Chen C."/>
            <person name="Yan M."/>
            <person name="Daum C."/>
            <person name="Ng V."/>
            <person name="Clum A."/>
            <person name="Steindorff A."/>
            <person name="Ohm R.A."/>
            <person name="Martin F."/>
            <person name="Silar P."/>
            <person name="Natvig D.O."/>
            <person name="Lalanne C."/>
            <person name="Gautier V."/>
            <person name="Ament-Velasquez S.L."/>
            <person name="Kruys A."/>
            <person name="Hutchinson M.I."/>
            <person name="Powell A.J."/>
            <person name="Barry K."/>
            <person name="Miller A.N."/>
            <person name="Grigoriev I.V."/>
            <person name="Debuchy R."/>
            <person name="Gladieux P."/>
            <person name="Hiltunen Thoren M."/>
            <person name="Johannesson H."/>
        </authorList>
    </citation>
    <scope>NUCLEOTIDE SEQUENCE</scope>
    <source>
        <strain evidence="9">CBS 118394</strain>
    </source>
</reference>
<keyword evidence="4 8" id="KW-0479">Metal-binding</keyword>
<comment type="caution">
    <text evidence="9">The sequence shown here is derived from an EMBL/GenBank/DDBJ whole genome shotgun (WGS) entry which is preliminary data.</text>
</comment>
<evidence type="ECO:0000256" key="4">
    <source>
        <dbReference type="ARBA" id="ARBA00022723"/>
    </source>
</evidence>
<dbReference type="Proteomes" id="UP001283341">
    <property type="component" value="Unassembled WGS sequence"/>
</dbReference>
<organism evidence="9 10">
    <name type="scientific">Apodospora peruviana</name>
    <dbReference type="NCBI Taxonomy" id="516989"/>
    <lineage>
        <taxon>Eukaryota</taxon>
        <taxon>Fungi</taxon>
        <taxon>Dikarya</taxon>
        <taxon>Ascomycota</taxon>
        <taxon>Pezizomycotina</taxon>
        <taxon>Sordariomycetes</taxon>
        <taxon>Sordariomycetidae</taxon>
        <taxon>Sordariales</taxon>
        <taxon>Lasiosphaeriaceae</taxon>
        <taxon>Apodospora</taxon>
    </lineage>
</organism>
<evidence type="ECO:0000256" key="5">
    <source>
        <dbReference type="ARBA" id="ARBA00023002"/>
    </source>
</evidence>
<keyword evidence="3 8" id="KW-0349">Heme</keyword>
<dbReference type="InterPro" id="IPR036396">
    <property type="entry name" value="Cyt_P450_sf"/>
</dbReference>
<sequence>MLVTILVGLLVLYYITSAIIAWRKLRHFPGPFLASFSLLWLFRVALSGRAYKIRMALRQRYGEGMLIRISPDMLITDDPGIFQRINGVHNGYGRGDWYSVMRFDPYQHTMISSTDTAFHDDIKARMAAGYTGREVPAMESEIDEQIASLKNLFERKYISADDTVNPMDWGLVAQYFTLDSLTTVAFGDAFGYLETDSDVYEYIKTVEDSTVYFALCSDIPWIGRILTSKFVLRLAGPSVSDKTGLGVTMAVAKRVVSARFDGDPGALSQQDMSLTLIQGSFIRHGLPRRQCEAELPTQLVAGSDTTANFLRTALLFISTIPHVYHQLQKEIDDAISAGQISNPATNAEAKKLKYLQAFLLESLRFSPPISLLFPKVVPAKGDTLEGKSVPGGTKIAVDFWSMGRRTDIYGRDASVFRPERFLDASPEKRAVMEKTTDLMFGYGRYLCPGKAMAWLEMNKLFVELLRHFDFQVLDPEMPLTRSHHALFVVRNMRMRVTKRCK</sequence>
<comment type="cofactor">
    <cofactor evidence="1 8">
        <name>heme</name>
        <dbReference type="ChEBI" id="CHEBI:30413"/>
    </cofactor>
</comment>
<evidence type="ECO:0000256" key="3">
    <source>
        <dbReference type="ARBA" id="ARBA00022617"/>
    </source>
</evidence>
<dbReference type="GO" id="GO:0016705">
    <property type="term" value="F:oxidoreductase activity, acting on paired donors, with incorporation or reduction of molecular oxygen"/>
    <property type="evidence" value="ECO:0007669"/>
    <property type="project" value="InterPro"/>
</dbReference>
<comment type="similarity">
    <text evidence="2">Belongs to the cytochrome P450 family.</text>
</comment>
<reference evidence="9" key="2">
    <citation type="submission" date="2023-06" db="EMBL/GenBank/DDBJ databases">
        <authorList>
            <consortium name="Lawrence Berkeley National Laboratory"/>
            <person name="Haridas S."/>
            <person name="Hensen N."/>
            <person name="Bonometti L."/>
            <person name="Westerberg I."/>
            <person name="Brannstrom I.O."/>
            <person name="Guillou S."/>
            <person name="Cros-Aarteil S."/>
            <person name="Calhoun S."/>
            <person name="Kuo A."/>
            <person name="Mondo S."/>
            <person name="Pangilinan J."/>
            <person name="Riley R."/>
            <person name="Labutti K."/>
            <person name="Andreopoulos B."/>
            <person name="Lipzen A."/>
            <person name="Chen C."/>
            <person name="Yanf M."/>
            <person name="Daum C."/>
            <person name="Ng V."/>
            <person name="Clum A."/>
            <person name="Steindorff A."/>
            <person name="Ohm R."/>
            <person name="Martin F."/>
            <person name="Silar P."/>
            <person name="Natvig D."/>
            <person name="Lalanne C."/>
            <person name="Gautier V."/>
            <person name="Ament-Velasquez S.L."/>
            <person name="Kruys A."/>
            <person name="Hutchinson M.I."/>
            <person name="Powell A.J."/>
            <person name="Barry K."/>
            <person name="Miller A.N."/>
            <person name="Grigoriev I.V."/>
            <person name="Debuchy R."/>
            <person name="Gladieux P."/>
            <person name="Thoren M.H."/>
            <person name="Johannesson H."/>
        </authorList>
    </citation>
    <scope>NUCLEOTIDE SEQUENCE</scope>
    <source>
        <strain evidence="9">CBS 118394</strain>
    </source>
</reference>
<dbReference type="AlphaFoldDB" id="A0AAE0HXW8"/>
<proteinExistence type="inferred from homology"/>
<dbReference type="GO" id="GO:0005506">
    <property type="term" value="F:iron ion binding"/>
    <property type="evidence" value="ECO:0007669"/>
    <property type="project" value="InterPro"/>
</dbReference>
<dbReference type="Gene3D" id="1.10.630.10">
    <property type="entry name" value="Cytochrome P450"/>
    <property type="match status" value="1"/>
</dbReference>
<keyword evidence="6 8" id="KW-0408">Iron</keyword>
<dbReference type="InterPro" id="IPR001128">
    <property type="entry name" value="Cyt_P450"/>
</dbReference>
<keyword evidence="5" id="KW-0560">Oxidoreductase</keyword>
<evidence type="ECO:0000256" key="1">
    <source>
        <dbReference type="ARBA" id="ARBA00001971"/>
    </source>
</evidence>
<dbReference type="PRINTS" id="PR00385">
    <property type="entry name" value="P450"/>
</dbReference>
<name>A0AAE0HXW8_9PEZI</name>
<keyword evidence="10" id="KW-1185">Reference proteome</keyword>
<protein>
    <submittedName>
        <fullName evidence="9">Cytochrome P450</fullName>
    </submittedName>
</protein>
<dbReference type="GO" id="GO:0020037">
    <property type="term" value="F:heme binding"/>
    <property type="evidence" value="ECO:0007669"/>
    <property type="project" value="InterPro"/>
</dbReference>
<dbReference type="SUPFAM" id="SSF48264">
    <property type="entry name" value="Cytochrome P450"/>
    <property type="match status" value="1"/>
</dbReference>
<dbReference type="Pfam" id="PF00067">
    <property type="entry name" value="p450"/>
    <property type="match status" value="1"/>
</dbReference>
<dbReference type="InterPro" id="IPR002401">
    <property type="entry name" value="Cyt_P450_E_grp-I"/>
</dbReference>
<evidence type="ECO:0000256" key="8">
    <source>
        <dbReference type="PIRSR" id="PIRSR602401-1"/>
    </source>
</evidence>
<feature type="binding site" description="axial binding residue" evidence="8">
    <location>
        <position position="447"/>
    </location>
    <ligand>
        <name>heme</name>
        <dbReference type="ChEBI" id="CHEBI:30413"/>
    </ligand>
    <ligandPart>
        <name>Fe</name>
        <dbReference type="ChEBI" id="CHEBI:18248"/>
    </ligandPart>
</feature>